<comment type="caution">
    <text evidence="1">The sequence shown here is derived from an EMBL/GenBank/DDBJ whole genome shotgun (WGS) entry which is preliminary data.</text>
</comment>
<dbReference type="AlphaFoldDB" id="A0A927N2P7"/>
<dbReference type="EMBL" id="JADBEM010000001">
    <property type="protein sequence ID" value="MBE1609863.1"/>
    <property type="molecule type" value="Genomic_DNA"/>
</dbReference>
<name>A0A927N2P7_9ACTN</name>
<keyword evidence="2" id="KW-1185">Reference proteome</keyword>
<gene>
    <name evidence="1" type="ORF">HEB94_006711</name>
</gene>
<evidence type="ECO:0000313" key="2">
    <source>
        <dbReference type="Proteomes" id="UP000638648"/>
    </source>
</evidence>
<organism evidence="1 2">
    <name type="scientific">Actinopolymorpha pittospori</name>
    <dbReference type="NCBI Taxonomy" id="648752"/>
    <lineage>
        <taxon>Bacteria</taxon>
        <taxon>Bacillati</taxon>
        <taxon>Actinomycetota</taxon>
        <taxon>Actinomycetes</taxon>
        <taxon>Propionibacteriales</taxon>
        <taxon>Actinopolymorphaceae</taxon>
        <taxon>Actinopolymorpha</taxon>
    </lineage>
</organism>
<sequence>MSRHVPRELRPIVGLVLHSGWSRSFGGVPPDAAIAPRRCGVLRLHTIGLAYLHPVPAT</sequence>
<proteinExistence type="predicted"/>
<protein>
    <submittedName>
        <fullName evidence="1">Uncharacterized protein</fullName>
    </submittedName>
</protein>
<reference evidence="1" key="1">
    <citation type="submission" date="2020-10" db="EMBL/GenBank/DDBJ databases">
        <title>Sequencing the genomes of 1000 actinobacteria strains.</title>
        <authorList>
            <person name="Klenk H.-P."/>
        </authorList>
    </citation>
    <scope>NUCLEOTIDE SEQUENCE</scope>
    <source>
        <strain evidence="1">DSM 45354</strain>
    </source>
</reference>
<dbReference type="Proteomes" id="UP000638648">
    <property type="component" value="Unassembled WGS sequence"/>
</dbReference>
<evidence type="ECO:0000313" key="1">
    <source>
        <dbReference type="EMBL" id="MBE1609863.1"/>
    </source>
</evidence>
<accession>A0A927N2P7</accession>